<evidence type="ECO:0000313" key="1">
    <source>
        <dbReference type="EMBL" id="KAL0933605.1"/>
    </source>
</evidence>
<accession>A0ACC3YNZ0</accession>
<name>A0ACC3YNZ0_COLTU</name>
<sequence length="749" mass="83549">MYQPVNRETSDQPPIESNKSHLVTSLGVESNEPGKWRHEPRGVREDGSRPNRLSWLIKLNLVASLLCLAGAVGFISWLWWAPHHDARWREWVLTPNRLQLSVTLAGVVIRTAVGVLAGLATAMIASVAVERRGVRLHAVAQTSVARFSSDGPLSLVSLALRGSSFDGVVRLVIMLLAVTTIAAQFSSSLLVSDFEERRVVSFTRPELNAYTLMRRDHSREGLAEAVAGYAYNYWYQRPRFAETFAEFNEPPAEGEGLDDTGPSVRAFLPVASQEVRESLLEFQGMARVMDSRVICMRPELTNLSVCKTEGYNISASLCGSVRLDRTVAAAKAGLDWSDDMNFNFSCPITGLGNDYTWQICGERYLEWTNFEWSLYNNSRTTAVRLLWDAGKIQWSSVTRNATATELNTTTSGPWTRKSLHISNPDSNDGYYAKEADISFQMTMCASFLVSKDSIQYLNVSASSSSNRTEQTYKWNVADEVYNTSDVRLQLGAVKDASHLSHGDRQILTISRDSLEASTAEAREGVHWQKYDGSPAWVWFYGRLRDFKRTSPKSIVFCPDCTSQEWTDAGTAEVIYTRLFEDTIADTGSPARALQVVDFTRTRAVYYDFMSIYSPNLDAPGADTAGFVMYQPTLIPWRFRGYAILMSTLLVFLVAFTAAAVLFRPTQFSFPENAWHTVAQISKSPELSSLLRESAMATDDEVERLDSQSGTPRFVVRDGVFVRASGLDSGMEMEAGQSRSRLTRPGPGYE</sequence>
<protein>
    <submittedName>
        <fullName evidence="1">Uncharacterized protein</fullName>
    </submittedName>
</protein>
<organism evidence="1 2">
    <name type="scientific">Colletotrichum truncatum</name>
    <name type="common">Anthracnose fungus</name>
    <name type="synonym">Colletotrichum capsici</name>
    <dbReference type="NCBI Taxonomy" id="5467"/>
    <lineage>
        <taxon>Eukaryota</taxon>
        <taxon>Fungi</taxon>
        <taxon>Dikarya</taxon>
        <taxon>Ascomycota</taxon>
        <taxon>Pezizomycotina</taxon>
        <taxon>Sordariomycetes</taxon>
        <taxon>Hypocreomycetidae</taxon>
        <taxon>Glomerellales</taxon>
        <taxon>Glomerellaceae</taxon>
        <taxon>Colletotrichum</taxon>
        <taxon>Colletotrichum truncatum species complex</taxon>
    </lineage>
</organism>
<evidence type="ECO:0000313" key="2">
    <source>
        <dbReference type="Proteomes" id="UP000805649"/>
    </source>
</evidence>
<comment type="caution">
    <text evidence="1">The sequence shown here is derived from an EMBL/GenBank/DDBJ whole genome shotgun (WGS) entry which is preliminary data.</text>
</comment>
<dbReference type="EMBL" id="VUJX02000007">
    <property type="protein sequence ID" value="KAL0933605.1"/>
    <property type="molecule type" value="Genomic_DNA"/>
</dbReference>
<reference evidence="1 2" key="1">
    <citation type="journal article" date="2020" name="Phytopathology">
        <title>Genome Sequence Resources of Colletotrichum truncatum, C. plurivorum, C. musicola, and C. sojae: Four Species Pathogenic to Soybean (Glycine max).</title>
        <authorList>
            <person name="Rogerio F."/>
            <person name="Boufleur T.R."/>
            <person name="Ciampi-Guillardi M."/>
            <person name="Sukno S.A."/>
            <person name="Thon M.R."/>
            <person name="Massola Junior N.S."/>
            <person name="Baroncelli R."/>
        </authorList>
    </citation>
    <scope>NUCLEOTIDE SEQUENCE [LARGE SCALE GENOMIC DNA]</scope>
    <source>
        <strain evidence="1 2">CMES1059</strain>
    </source>
</reference>
<proteinExistence type="predicted"/>
<gene>
    <name evidence="1" type="ORF">CTRU02_210404</name>
</gene>
<dbReference type="Proteomes" id="UP000805649">
    <property type="component" value="Unassembled WGS sequence"/>
</dbReference>
<keyword evidence="2" id="KW-1185">Reference proteome</keyword>